<proteinExistence type="predicted"/>
<accession>A0A0F6W1G2</accession>
<dbReference type="Pfam" id="PF00355">
    <property type="entry name" value="Rieske"/>
    <property type="match status" value="1"/>
</dbReference>
<evidence type="ECO:0000313" key="8">
    <source>
        <dbReference type="Proteomes" id="UP000034883"/>
    </source>
</evidence>
<gene>
    <name evidence="7" type="ORF">DB32_001957</name>
</gene>
<keyword evidence="1" id="KW-0001">2Fe-2S</keyword>
<keyword evidence="8" id="KW-1185">Reference proteome</keyword>
<dbReference type="GO" id="GO:0046872">
    <property type="term" value="F:metal ion binding"/>
    <property type="evidence" value="ECO:0007669"/>
    <property type="project" value="UniProtKB-KW"/>
</dbReference>
<keyword evidence="7" id="KW-0808">Transferase</keyword>
<dbReference type="GO" id="GO:0008168">
    <property type="term" value="F:methyltransferase activity"/>
    <property type="evidence" value="ECO:0007669"/>
    <property type="project" value="UniProtKB-KW"/>
</dbReference>
<keyword evidence="3" id="KW-0560">Oxidoreductase</keyword>
<dbReference type="GO" id="GO:0016491">
    <property type="term" value="F:oxidoreductase activity"/>
    <property type="evidence" value="ECO:0007669"/>
    <property type="project" value="UniProtKB-KW"/>
</dbReference>
<dbReference type="SUPFAM" id="SSF55961">
    <property type="entry name" value="Bet v1-like"/>
    <property type="match status" value="1"/>
</dbReference>
<dbReference type="STRING" id="927083.DB32_001957"/>
<keyword evidence="5" id="KW-0411">Iron-sulfur</keyword>
<organism evidence="7 8">
    <name type="scientific">Sandaracinus amylolyticus</name>
    <dbReference type="NCBI Taxonomy" id="927083"/>
    <lineage>
        <taxon>Bacteria</taxon>
        <taxon>Pseudomonadati</taxon>
        <taxon>Myxococcota</taxon>
        <taxon>Polyangia</taxon>
        <taxon>Polyangiales</taxon>
        <taxon>Sandaracinaceae</taxon>
        <taxon>Sandaracinus</taxon>
    </lineage>
</organism>
<evidence type="ECO:0000256" key="5">
    <source>
        <dbReference type="ARBA" id="ARBA00023014"/>
    </source>
</evidence>
<keyword evidence="2" id="KW-0479">Metal-binding</keyword>
<dbReference type="GO" id="GO:0032259">
    <property type="term" value="P:methylation"/>
    <property type="evidence" value="ECO:0007669"/>
    <property type="project" value="UniProtKB-KW"/>
</dbReference>
<dbReference type="EMBL" id="CP011125">
    <property type="protein sequence ID" value="AKF04808.1"/>
    <property type="molecule type" value="Genomic_DNA"/>
</dbReference>
<protein>
    <submittedName>
        <fullName evidence="7">Vanillate O-demethylase oxygenase subunit</fullName>
    </submittedName>
</protein>
<evidence type="ECO:0000256" key="4">
    <source>
        <dbReference type="ARBA" id="ARBA00023004"/>
    </source>
</evidence>
<dbReference type="PANTHER" id="PTHR21266">
    <property type="entry name" value="IRON-SULFUR DOMAIN CONTAINING PROTEIN"/>
    <property type="match status" value="1"/>
</dbReference>
<feature type="domain" description="Rieske" evidence="6">
    <location>
        <begin position="17"/>
        <end position="120"/>
    </location>
</feature>
<evidence type="ECO:0000256" key="2">
    <source>
        <dbReference type="ARBA" id="ARBA00022723"/>
    </source>
</evidence>
<dbReference type="PANTHER" id="PTHR21266:SF60">
    <property type="entry name" value="3-KETOSTEROID-9-ALPHA-MONOOXYGENASE, OXYGENASE COMPONENT"/>
    <property type="match status" value="1"/>
</dbReference>
<dbReference type="InterPro" id="IPR050584">
    <property type="entry name" value="Cholesterol_7-desaturase"/>
</dbReference>
<evidence type="ECO:0000256" key="3">
    <source>
        <dbReference type="ARBA" id="ARBA00023002"/>
    </source>
</evidence>
<dbReference type="InterPro" id="IPR044043">
    <property type="entry name" value="VanA_C_cat"/>
</dbReference>
<dbReference type="OrthoDB" id="9790995at2"/>
<dbReference type="AlphaFoldDB" id="A0A0F6W1G2"/>
<dbReference type="Gene3D" id="3.90.380.10">
    <property type="entry name" value="Naphthalene 1,2-dioxygenase Alpha Subunit, Chain A, domain 1"/>
    <property type="match status" value="1"/>
</dbReference>
<evidence type="ECO:0000259" key="6">
    <source>
        <dbReference type="PROSITE" id="PS51296"/>
    </source>
</evidence>
<dbReference type="SUPFAM" id="SSF50022">
    <property type="entry name" value="ISP domain"/>
    <property type="match status" value="1"/>
</dbReference>
<dbReference type="GO" id="GO:0051537">
    <property type="term" value="F:2 iron, 2 sulfur cluster binding"/>
    <property type="evidence" value="ECO:0007669"/>
    <property type="project" value="UniProtKB-KW"/>
</dbReference>
<reference evidence="7 8" key="1">
    <citation type="submission" date="2015-03" db="EMBL/GenBank/DDBJ databases">
        <title>Genome assembly of Sandaracinus amylolyticus DSM 53668.</title>
        <authorList>
            <person name="Sharma G."/>
            <person name="Subramanian S."/>
        </authorList>
    </citation>
    <scope>NUCLEOTIDE SEQUENCE [LARGE SCALE GENOMIC DNA]</scope>
    <source>
        <strain evidence="7 8">DSM 53668</strain>
    </source>
</reference>
<dbReference type="PROSITE" id="PS51296">
    <property type="entry name" value="RIESKE"/>
    <property type="match status" value="1"/>
</dbReference>
<dbReference type="RefSeq" id="WP_053232111.1">
    <property type="nucleotide sequence ID" value="NZ_CP011125.1"/>
</dbReference>
<dbReference type="Proteomes" id="UP000034883">
    <property type="component" value="Chromosome"/>
</dbReference>
<dbReference type="Gene3D" id="2.102.10.10">
    <property type="entry name" value="Rieske [2Fe-2S] iron-sulphur domain"/>
    <property type="match status" value="1"/>
</dbReference>
<dbReference type="Pfam" id="PF19112">
    <property type="entry name" value="VanA_C"/>
    <property type="match status" value="1"/>
</dbReference>
<dbReference type="InterPro" id="IPR017941">
    <property type="entry name" value="Rieske_2Fe-2S"/>
</dbReference>
<evidence type="ECO:0000256" key="1">
    <source>
        <dbReference type="ARBA" id="ARBA00022714"/>
    </source>
</evidence>
<evidence type="ECO:0000313" key="7">
    <source>
        <dbReference type="EMBL" id="AKF04808.1"/>
    </source>
</evidence>
<sequence>MSELHVRTPLGALEEHWFLAASSRELDDAPLGRTVLGRSIVLFRDASGAAVALEDRCAHRHVSLSKGCVQRGTIACPYHGWRFDGRGACVHVPSALDGEKLPKAAVATFAVREQDESVWVWIGAGAPTREPPRWPHTEIAGCATHEAVTVIECALLPILDNFVDTAHTGIVHRGLFRGPPSKPVRARIEELRTGVRIETLGESDPDSVAGRLTGGERIEHFDEVILPYTVRVDYRWGASRHVLTTSICTPETETRTRVFTRVSVRFGRASAMLARALVPLTERVLAQDKDVLEDQAAQLAKHGATFRASTIADAPTLAVTRAFEAYCEHRMDARELRTRDVEYRL</sequence>
<dbReference type="InterPro" id="IPR036922">
    <property type="entry name" value="Rieske_2Fe-2S_sf"/>
</dbReference>
<name>A0A0F6W1G2_9BACT</name>
<keyword evidence="4" id="KW-0408">Iron</keyword>
<keyword evidence="7" id="KW-0489">Methyltransferase</keyword>
<dbReference type="KEGG" id="samy:DB32_001957"/>